<dbReference type="Gene3D" id="3.10.580.10">
    <property type="entry name" value="CBS-domain"/>
    <property type="match status" value="1"/>
</dbReference>
<dbReference type="Pfam" id="PF00571">
    <property type="entry name" value="CBS"/>
    <property type="match status" value="2"/>
</dbReference>
<dbReference type="RefSeq" id="WP_013621509.1">
    <property type="nucleotide sequence ID" value="NZ_ARZX01000001.1"/>
</dbReference>
<dbReference type="SMART" id="SM00116">
    <property type="entry name" value="CBS"/>
    <property type="match status" value="2"/>
</dbReference>
<dbReference type="PANTHER" id="PTHR43080">
    <property type="entry name" value="CBS DOMAIN-CONTAINING PROTEIN CBSX3, MITOCHONDRIAL"/>
    <property type="match status" value="1"/>
</dbReference>
<keyword evidence="5" id="KW-1185">Reference proteome</keyword>
<accession>A0ABP3BBK4</accession>
<reference evidence="4 5" key="1">
    <citation type="journal article" date="2014" name="Genome Announc.">
        <title>Draft Genome Sequence of the Carrageenan-Degrading Bacterium Cellulophaga sp. Strain KL-A, Isolated from Decaying Marine Algae.</title>
        <authorList>
            <person name="Shan D."/>
            <person name="Ying J."/>
            <person name="Li X."/>
            <person name="Gao Z."/>
            <person name="Wei G."/>
            <person name="Shao Z."/>
        </authorList>
    </citation>
    <scope>NUCLEOTIDE SEQUENCE [LARGE SCALE GENOMIC DNA]</scope>
    <source>
        <strain evidence="4 5">KL-A</strain>
    </source>
</reference>
<dbReference type="PROSITE" id="PS51371">
    <property type="entry name" value="CBS"/>
    <property type="match status" value="1"/>
</dbReference>
<evidence type="ECO:0000313" key="4">
    <source>
        <dbReference type="EMBL" id="EWH15190.1"/>
    </source>
</evidence>
<keyword evidence="1 2" id="KW-0129">CBS domain</keyword>
<dbReference type="Proteomes" id="UP000019275">
    <property type="component" value="Unassembled WGS sequence"/>
</dbReference>
<dbReference type="SUPFAM" id="SSF54631">
    <property type="entry name" value="CBS-domain pair"/>
    <property type="match status" value="1"/>
</dbReference>
<sequence>MQIQSNILTTIPTFSINDSMEEVIRFFKTTTFSHVAVVDDNRLIGMIAENDFKSFEKGKKIEDYKYQLENFTVNSDTSWLDVLEVFSKNDANILPVLDKNEAFVGYYDLTDIVALFIGTPFFTEPGGILVVAKGMSDYSFSEVAQIVESNNAKLYGAFITEIENDVVQITLKITSANLNEITQSFRRYNYSILFGNDDDLFLQDLKERSNYLDKYLNV</sequence>
<protein>
    <recommendedName>
        <fullName evidence="3">CBS domain-containing protein</fullName>
    </recommendedName>
</protein>
<dbReference type="EMBL" id="ARZX01000001">
    <property type="protein sequence ID" value="EWH15190.1"/>
    <property type="molecule type" value="Genomic_DNA"/>
</dbReference>
<evidence type="ECO:0000256" key="1">
    <source>
        <dbReference type="ARBA" id="ARBA00023122"/>
    </source>
</evidence>
<proteinExistence type="predicted"/>
<feature type="domain" description="CBS" evidence="3">
    <location>
        <begin position="7"/>
        <end position="64"/>
    </location>
</feature>
<evidence type="ECO:0000256" key="2">
    <source>
        <dbReference type="PROSITE-ProRule" id="PRU00703"/>
    </source>
</evidence>
<dbReference type="InterPro" id="IPR000644">
    <property type="entry name" value="CBS_dom"/>
</dbReference>
<name>A0ABP3BBK4_9FLAO</name>
<dbReference type="PANTHER" id="PTHR43080:SF2">
    <property type="entry name" value="CBS DOMAIN-CONTAINING PROTEIN"/>
    <property type="match status" value="1"/>
</dbReference>
<gene>
    <name evidence="4" type="ORF">KLA_01485</name>
</gene>
<evidence type="ECO:0000313" key="5">
    <source>
        <dbReference type="Proteomes" id="UP000019275"/>
    </source>
</evidence>
<organism evidence="4 5">
    <name type="scientific">Cellulophaga geojensis KL-A</name>
    <dbReference type="NCBI Taxonomy" id="1328323"/>
    <lineage>
        <taxon>Bacteria</taxon>
        <taxon>Pseudomonadati</taxon>
        <taxon>Bacteroidota</taxon>
        <taxon>Flavobacteriia</taxon>
        <taxon>Flavobacteriales</taxon>
        <taxon>Flavobacteriaceae</taxon>
        <taxon>Cellulophaga</taxon>
    </lineage>
</organism>
<evidence type="ECO:0000259" key="3">
    <source>
        <dbReference type="PROSITE" id="PS51371"/>
    </source>
</evidence>
<dbReference type="InterPro" id="IPR051257">
    <property type="entry name" value="Diverse_CBS-Domain"/>
</dbReference>
<dbReference type="InterPro" id="IPR046342">
    <property type="entry name" value="CBS_dom_sf"/>
</dbReference>
<comment type="caution">
    <text evidence="4">The sequence shown here is derived from an EMBL/GenBank/DDBJ whole genome shotgun (WGS) entry which is preliminary data.</text>
</comment>